<dbReference type="Gene3D" id="2.160.20.80">
    <property type="entry name" value="E3 ubiquitin-protein ligase SopA"/>
    <property type="match status" value="1"/>
</dbReference>
<name>A0A377ITM9_9GAMM</name>
<dbReference type="RefSeq" id="WP_115264647.1">
    <property type="nucleotide sequence ID" value="NZ_UGGT01000002.1"/>
</dbReference>
<dbReference type="EC" id="2.7.11.1" evidence="1"/>
<dbReference type="PANTHER" id="PTHR14136:SF17">
    <property type="entry name" value="BTB_POZ DOMAIN-CONTAINING PROTEIN KCTD9"/>
    <property type="match status" value="1"/>
</dbReference>
<dbReference type="OrthoDB" id="422309at2"/>
<dbReference type="SUPFAM" id="SSF141571">
    <property type="entry name" value="Pentapeptide repeat-like"/>
    <property type="match status" value="1"/>
</dbReference>
<dbReference type="Proteomes" id="UP000254554">
    <property type="component" value="Unassembled WGS sequence"/>
</dbReference>
<dbReference type="GO" id="GO:0004674">
    <property type="term" value="F:protein serine/threonine kinase activity"/>
    <property type="evidence" value="ECO:0007669"/>
    <property type="project" value="UniProtKB-EC"/>
</dbReference>
<reference evidence="1 2" key="1">
    <citation type="submission" date="2018-06" db="EMBL/GenBank/DDBJ databases">
        <authorList>
            <consortium name="Pathogen Informatics"/>
            <person name="Doyle S."/>
        </authorList>
    </citation>
    <scope>NUCLEOTIDE SEQUENCE [LARGE SCALE GENOMIC DNA]</scope>
    <source>
        <strain evidence="1 2">NCTC11370</strain>
    </source>
</reference>
<keyword evidence="1" id="KW-0808">Transferase</keyword>
<accession>A0A377ITM9</accession>
<evidence type="ECO:0000313" key="1">
    <source>
        <dbReference type="EMBL" id="STO91556.1"/>
    </source>
</evidence>
<organism evidence="1 2">
    <name type="scientific">Fluoribacter dumoffii</name>
    <dbReference type="NCBI Taxonomy" id="463"/>
    <lineage>
        <taxon>Bacteria</taxon>
        <taxon>Pseudomonadati</taxon>
        <taxon>Pseudomonadota</taxon>
        <taxon>Gammaproteobacteria</taxon>
        <taxon>Legionellales</taxon>
        <taxon>Legionellaceae</taxon>
        <taxon>Fluoribacter</taxon>
    </lineage>
</organism>
<proteinExistence type="predicted"/>
<keyword evidence="2" id="KW-1185">Reference proteome</keyword>
<dbReference type="PANTHER" id="PTHR14136">
    <property type="entry name" value="BTB_POZ DOMAIN-CONTAINING PROTEIN KCTD9"/>
    <property type="match status" value="1"/>
</dbReference>
<dbReference type="InterPro" id="IPR051082">
    <property type="entry name" value="Pentapeptide-BTB/POZ_domain"/>
</dbReference>
<protein>
    <submittedName>
        <fullName evidence="1">Serine/threonine-protein kinase B</fullName>
        <ecNumber evidence="1">2.7.11.1</ecNumber>
    </submittedName>
</protein>
<dbReference type="InterPro" id="IPR001646">
    <property type="entry name" value="5peptide_repeat"/>
</dbReference>
<gene>
    <name evidence="1" type="primary">spkB</name>
    <name evidence="1" type="ORF">NCTC11370_03534</name>
</gene>
<dbReference type="EMBL" id="UGGT01000002">
    <property type="protein sequence ID" value="STO91556.1"/>
    <property type="molecule type" value="Genomic_DNA"/>
</dbReference>
<evidence type="ECO:0000313" key="2">
    <source>
        <dbReference type="Proteomes" id="UP000254554"/>
    </source>
</evidence>
<dbReference type="AlphaFoldDB" id="A0A377ITM9"/>
<keyword evidence="1" id="KW-0418">Kinase</keyword>
<sequence>MNHLIKNTLFLYLLLTFKGVYAGQYVSDDDLEQLRTTKSCMKCDFSYSTIKQWNVHFESLVSNSSFTGAFIDSSNFRGSDFSGCTLTRLKVLNTLLVQSNFSNARMQYIVFNNVQLSGSKLVNAQLQNANLSYTNLSSVDFTGANTQGVIFDHALLIGSNITIAQLNRAKSLSCAVMPDGTVYPANKNDKCDLGL</sequence>
<dbReference type="Pfam" id="PF00805">
    <property type="entry name" value="Pentapeptide"/>
    <property type="match status" value="2"/>
</dbReference>